<dbReference type="GO" id="GO:0071972">
    <property type="term" value="F:peptidoglycan L,D-transpeptidase activity"/>
    <property type="evidence" value="ECO:0007669"/>
    <property type="project" value="TreeGrafter"/>
</dbReference>
<dbReference type="SMART" id="SM00728">
    <property type="entry name" value="ChW"/>
    <property type="match status" value="1"/>
</dbReference>
<proteinExistence type="predicted"/>
<evidence type="ECO:0000256" key="6">
    <source>
        <dbReference type="ARBA" id="ARBA00023316"/>
    </source>
</evidence>
<evidence type="ECO:0000313" key="13">
    <source>
        <dbReference type="Proteomes" id="UP000434223"/>
    </source>
</evidence>
<reference evidence="12 13" key="1">
    <citation type="submission" date="2019-09" db="EMBL/GenBank/DDBJ databases">
        <title>Draft genome sequencing of Hungatella hathewayi 123Y-2.</title>
        <authorList>
            <person name="Lv Q."/>
            <person name="Li S."/>
        </authorList>
    </citation>
    <scope>NUCLEOTIDE SEQUENCE [LARGE SCALE GENOMIC DNA]</scope>
    <source>
        <strain evidence="12 13">123Y-2</strain>
    </source>
</reference>
<dbReference type="GO" id="GO:0005576">
    <property type="term" value="C:extracellular region"/>
    <property type="evidence" value="ECO:0007669"/>
    <property type="project" value="TreeGrafter"/>
</dbReference>
<comment type="pathway">
    <text evidence="1 8">Cell wall biogenesis; peptidoglycan biosynthesis.</text>
</comment>
<evidence type="ECO:0000256" key="3">
    <source>
        <dbReference type="ARBA" id="ARBA00022737"/>
    </source>
</evidence>
<dbReference type="EMBL" id="WNME01000010">
    <property type="protein sequence ID" value="MUB64657.1"/>
    <property type="molecule type" value="Genomic_DNA"/>
</dbReference>
<dbReference type="Gene3D" id="2.40.440.10">
    <property type="entry name" value="L,D-transpeptidase catalytic domain-like"/>
    <property type="match status" value="1"/>
</dbReference>
<sequence length="480" mass="52711">MPVSFGKKRMYQEDKDMLQALKKAAAVAALAAFMVLGCMTAFADDEIQNPPSPHVVYQVFTNGQWKNEAMDRQPASDSASPVEGLKVWLTGVDGTISYRVYLHDGGWQGWVSDGAVAGGENTGNQIEAVQMKLGGYAGQVLDVWYRATVSGREKLGLAKTGSPAGTVGEGAPLTSLEAYLTEVNHNESDGTPAVRTNFPFGFYDDNGVTRYTDVPGGIYTGWVDHDGVRYYVRDNSFLTGWQYIDGLKFYFDEQGKLVQDLDPIIGIQSSYVIKINKQLNTLVPYAKDGDNGYIIPVKSMLCSVGDDTPLGTFHTPEKYRWRLMVNDTYTQYATRITAGQGFLIHSICYDKPDIYTMQSVGYNGLGVVRSLGCIRLTAQNAKWVYDNCPIGTTIEIFEDPVNVGPYYKPTITPIPVEQTWDPTDPLVSEDVKNQAAAEQQEEAARRQAEEQAAAEQRAAEEAARAAEEAAKQEIGPGYGL</sequence>
<dbReference type="InterPro" id="IPR018337">
    <property type="entry name" value="Cell_wall/Cho-bd_repeat"/>
</dbReference>
<feature type="repeat" description="Cell wall-binding" evidence="7">
    <location>
        <begin position="238"/>
        <end position="257"/>
    </location>
</feature>
<keyword evidence="4 8" id="KW-0133">Cell shape</keyword>
<evidence type="ECO:0000256" key="9">
    <source>
        <dbReference type="SAM" id="MobiDB-lite"/>
    </source>
</evidence>
<keyword evidence="6 8" id="KW-0961">Cell wall biogenesis/degradation</keyword>
<keyword evidence="10" id="KW-0732">Signal</keyword>
<dbReference type="SUPFAM" id="SSF141523">
    <property type="entry name" value="L,D-transpeptidase catalytic domain-like"/>
    <property type="match status" value="1"/>
</dbReference>
<dbReference type="Pfam" id="PF07538">
    <property type="entry name" value="ChW"/>
    <property type="match status" value="1"/>
</dbReference>
<evidence type="ECO:0000256" key="10">
    <source>
        <dbReference type="SAM" id="SignalP"/>
    </source>
</evidence>
<dbReference type="Gene3D" id="2.10.270.10">
    <property type="entry name" value="Cholin Binding"/>
    <property type="match status" value="1"/>
</dbReference>
<dbReference type="GO" id="GO:0008360">
    <property type="term" value="P:regulation of cell shape"/>
    <property type="evidence" value="ECO:0007669"/>
    <property type="project" value="UniProtKB-UniRule"/>
</dbReference>
<feature type="domain" description="L,D-TPase catalytic" evidence="11">
    <location>
        <begin position="271"/>
        <end position="397"/>
    </location>
</feature>
<dbReference type="AlphaFoldDB" id="A0AAW9WI87"/>
<evidence type="ECO:0000259" key="11">
    <source>
        <dbReference type="PROSITE" id="PS52029"/>
    </source>
</evidence>
<protein>
    <submittedName>
        <fullName evidence="12">L,D-transpeptidase family protein</fullName>
    </submittedName>
</protein>
<dbReference type="PROSITE" id="PS51170">
    <property type="entry name" value="CW"/>
    <property type="match status" value="1"/>
</dbReference>
<organism evidence="12 13">
    <name type="scientific">Hungatella hathewayi</name>
    <dbReference type="NCBI Taxonomy" id="154046"/>
    <lineage>
        <taxon>Bacteria</taxon>
        <taxon>Bacillati</taxon>
        <taxon>Bacillota</taxon>
        <taxon>Clostridia</taxon>
        <taxon>Lachnospirales</taxon>
        <taxon>Lachnospiraceae</taxon>
        <taxon>Hungatella</taxon>
    </lineage>
</organism>
<dbReference type="Pfam" id="PF03734">
    <property type="entry name" value="YkuD"/>
    <property type="match status" value="1"/>
</dbReference>
<feature type="chain" id="PRO_5043376241" evidence="10">
    <location>
        <begin position="44"/>
        <end position="480"/>
    </location>
</feature>
<dbReference type="SUPFAM" id="SSF69360">
    <property type="entry name" value="Cell wall binding repeat"/>
    <property type="match status" value="1"/>
</dbReference>
<dbReference type="InterPro" id="IPR005490">
    <property type="entry name" value="LD_TPept_cat_dom"/>
</dbReference>
<dbReference type="GO" id="GO:0018104">
    <property type="term" value="P:peptidoglycan-protein cross-linking"/>
    <property type="evidence" value="ECO:0007669"/>
    <property type="project" value="TreeGrafter"/>
</dbReference>
<evidence type="ECO:0000256" key="1">
    <source>
        <dbReference type="ARBA" id="ARBA00004752"/>
    </source>
</evidence>
<keyword evidence="2" id="KW-0808">Transferase</keyword>
<evidence type="ECO:0000256" key="7">
    <source>
        <dbReference type="PROSITE-ProRule" id="PRU00591"/>
    </source>
</evidence>
<dbReference type="InterPro" id="IPR006637">
    <property type="entry name" value="ChW"/>
</dbReference>
<dbReference type="GO" id="GO:0071555">
    <property type="term" value="P:cell wall organization"/>
    <property type="evidence" value="ECO:0007669"/>
    <property type="project" value="UniProtKB-UniRule"/>
</dbReference>
<dbReference type="CDD" id="cd16913">
    <property type="entry name" value="YkuD_like"/>
    <property type="match status" value="1"/>
</dbReference>
<comment type="caution">
    <text evidence="12">The sequence shown here is derived from an EMBL/GenBank/DDBJ whole genome shotgun (WGS) entry which is preliminary data.</text>
</comment>
<dbReference type="Proteomes" id="UP000434223">
    <property type="component" value="Unassembled WGS sequence"/>
</dbReference>
<keyword evidence="3" id="KW-0677">Repeat</keyword>
<feature type="region of interest" description="Disordered" evidence="9">
    <location>
        <begin position="417"/>
        <end position="480"/>
    </location>
</feature>
<evidence type="ECO:0000256" key="2">
    <source>
        <dbReference type="ARBA" id="ARBA00022679"/>
    </source>
</evidence>
<feature type="compositionally biased region" description="Basic and acidic residues" evidence="9">
    <location>
        <begin position="457"/>
        <end position="471"/>
    </location>
</feature>
<dbReference type="InterPro" id="IPR038063">
    <property type="entry name" value="Transpep_catalytic_dom"/>
</dbReference>
<evidence type="ECO:0000256" key="5">
    <source>
        <dbReference type="ARBA" id="ARBA00022984"/>
    </source>
</evidence>
<evidence type="ECO:0000313" key="12">
    <source>
        <dbReference type="EMBL" id="MUB64657.1"/>
    </source>
</evidence>
<evidence type="ECO:0000256" key="4">
    <source>
        <dbReference type="ARBA" id="ARBA00022960"/>
    </source>
</evidence>
<keyword evidence="5 8" id="KW-0573">Peptidoglycan synthesis</keyword>
<dbReference type="PROSITE" id="PS52029">
    <property type="entry name" value="LD_TPASE"/>
    <property type="match status" value="1"/>
</dbReference>
<feature type="signal peptide" evidence="10">
    <location>
        <begin position="1"/>
        <end position="43"/>
    </location>
</feature>
<feature type="active site" description="Nucleophile" evidence="8">
    <location>
        <position position="373"/>
    </location>
</feature>
<accession>A0AAW9WI87</accession>
<dbReference type="GO" id="GO:0016740">
    <property type="term" value="F:transferase activity"/>
    <property type="evidence" value="ECO:0007669"/>
    <property type="project" value="UniProtKB-KW"/>
</dbReference>
<dbReference type="InterPro" id="IPR050979">
    <property type="entry name" value="LD-transpeptidase"/>
</dbReference>
<gene>
    <name evidence="12" type="ORF">GNE07_16620</name>
</gene>
<name>A0AAW9WI87_9FIRM</name>
<dbReference type="PANTHER" id="PTHR30582">
    <property type="entry name" value="L,D-TRANSPEPTIDASE"/>
    <property type="match status" value="1"/>
</dbReference>
<feature type="active site" description="Proton donor/acceptor" evidence="8">
    <location>
        <position position="345"/>
    </location>
</feature>
<evidence type="ECO:0000256" key="8">
    <source>
        <dbReference type="PROSITE-ProRule" id="PRU01373"/>
    </source>
</evidence>
<dbReference type="PANTHER" id="PTHR30582:SF2">
    <property type="entry name" value="L,D-TRANSPEPTIDASE YCIB-RELATED"/>
    <property type="match status" value="1"/>
</dbReference>